<evidence type="ECO:0000256" key="7">
    <source>
        <dbReference type="SAM" id="Phobius"/>
    </source>
</evidence>
<gene>
    <name evidence="9" type="ORF">EI291_11045</name>
</gene>
<evidence type="ECO:0000256" key="2">
    <source>
        <dbReference type="ARBA" id="ARBA00022475"/>
    </source>
</evidence>
<dbReference type="GO" id="GO:0005886">
    <property type="term" value="C:plasma membrane"/>
    <property type="evidence" value="ECO:0007669"/>
    <property type="project" value="UniProtKB-SubCell"/>
</dbReference>
<keyword evidence="5 7" id="KW-1133">Transmembrane helix</keyword>
<dbReference type="InterPro" id="IPR036938">
    <property type="entry name" value="PAP2/HPO_sf"/>
</dbReference>
<dbReference type="AlphaFoldDB" id="A0A3R9NJ10"/>
<comment type="caution">
    <text evidence="9">The sequence shown here is derived from an EMBL/GenBank/DDBJ whole genome shotgun (WGS) entry which is preliminary data.</text>
</comment>
<dbReference type="Gene3D" id="1.20.144.10">
    <property type="entry name" value="Phosphatidic acid phosphatase type 2/haloperoxidase"/>
    <property type="match status" value="1"/>
</dbReference>
<evidence type="ECO:0000313" key="9">
    <source>
        <dbReference type="EMBL" id="RSK48262.1"/>
    </source>
</evidence>
<protein>
    <submittedName>
        <fullName evidence="9">Phosphatase PAP2 family protein</fullName>
    </submittedName>
</protein>
<feature type="domain" description="Phosphatidic acid phosphatase type 2/haloperoxidase" evidence="8">
    <location>
        <begin position="84"/>
        <end position="197"/>
    </location>
</feature>
<keyword evidence="3 7" id="KW-0812">Transmembrane</keyword>
<evidence type="ECO:0000256" key="4">
    <source>
        <dbReference type="ARBA" id="ARBA00022801"/>
    </source>
</evidence>
<reference evidence="9 10" key="1">
    <citation type="submission" date="2018-12" db="EMBL/GenBank/DDBJ databases">
        <authorList>
            <person name="Feng G."/>
            <person name="Zhu H."/>
        </authorList>
    </citation>
    <scope>NUCLEOTIDE SEQUENCE [LARGE SCALE GENOMIC DNA]</scope>
    <source>
        <strain evidence="9 10">KCTC 12533</strain>
    </source>
</reference>
<dbReference type="Proteomes" id="UP000273500">
    <property type="component" value="Unassembled WGS sequence"/>
</dbReference>
<feature type="transmembrane region" description="Helical" evidence="7">
    <location>
        <begin position="54"/>
        <end position="73"/>
    </location>
</feature>
<dbReference type="EMBL" id="RWIT01000005">
    <property type="protein sequence ID" value="RSK48262.1"/>
    <property type="molecule type" value="Genomic_DNA"/>
</dbReference>
<name>A0A3R9NJ10_9BACT</name>
<dbReference type="SUPFAM" id="SSF48317">
    <property type="entry name" value="Acid phosphatase/Vanadium-dependent haloperoxidase"/>
    <property type="match status" value="1"/>
</dbReference>
<dbReference type="InterPro" id="IPR000326">
    <property type="entry name" value="PAP2/HPO"/>
</dbReference>
<keyword evidence="10" id="KW-1185">Reference proteome</keyword>
<sequence>MRLYLRLLLITLASVPLILLLILTVDEPLAGLLHQHGAPLRPFFAGFMQAHDAATAPLLPLWLWPALLLLFAVARLRRWPHCTIWLVALLTMISSQGLRNLLAAYFHRPRPWQVFGHLAANADFWQSAGQFDAFPSGHAAGTAGLLLPWALRFPRARPWLLGWLGLVCLGRVVLEYHWLSDVVAGAALGLLLTCLWELATGWLRPGRSAKPLLRAPQNVK</sequence>
<organism evidence="9 10">
    <name type="scientific">Hymenobacter rigui</name>
    <dbReference type="NCBI Taxonomy" id="334424"/>
    <lineage>
        <taxon>Bacteria</taxon>
        <taxon>Pseudomonadati</taxon>
        <taxon>Bacteroidota</taxon>
        <taxon>Cytophagia</taxon>
        <taxon>Cytophagales</taxon>
        <taxon>Hymenobacteraceae</taxon>
        <taxon>Hymenobacter</taxon>
    </lineage>
</organism>
<dbReference type="Pfam" id="PF01569">
    <property type="entry name" value="PAP2"/>
    <property type="match status" value="1"/>
</dbReference>
<dbReference type="CDD" id="cd01610">
    <property type="entry name" value="PAP2_like"/>
    <property type="match status" value="1"/>
</dbReference>
<accession>A0A3R9NJ10</accession>
<feature type="transmembrane region" description="Helical" evidence="7">
    <location>
        <begin position="158"/>
        <end position="176"/>
    </location>
</feature>
<evidence type="ECO:0000256" key="3">
    <source>
        <dbReference type="ARBA" id="ARBA00022692"/>
    </source>
</evidence>
<feature type="transmembrane region" description="Helical" evidence="7">
    <location>
        <begin position="182"/>
        <end position="203"/>
    </location>
</feature>
<evidence type="ECO:0000256" key="6">
    <source>
        <dbReference type="ARBA" id="ARBA00023136"/>
    </source>
</evidence>
<dbReference type="RefSeq" id="WP_125419888.1">
    <property type="nucleotide sequence ID" value="NZ_RWIT01000005.1"/>
</dbReference>
<proteinExistence type="predicted"/>
<keyword evidence="2" id="KW-1003">Cell membrane</keyword>
<evidence type="ECO:0000313" key="10">
    <source>
        <dbReference type="Proteomes" id="UP000273500"/>
    </source>
</evidence>
<dbReference type="GO" id="GO:0016787">
    <property type="term" value="F:hydrolase activity"/>
    <property type="evidence" value="ECO:0007669"/>
    <property type="project" value="UniProtKB-KW"/>
</dbReference>
<evidence type="ECO:0000259" key="8">
    <source>
        <dbReference type="SMART" id="SM00014"/>
    </source>
</evidence>
<dbReference type="OrthoDB" id="882709at2"/>
<evidence type="ECO:0000256" key="1">
    <source>
        <dbReference type="ARBA" id="ARBA00004651"/>
    </source>
</evidence>
<dbReference type="SMART" id="SM00014">
    <property type="entry name" value="acidPPc"/>
    <property type="match status" value="1"/>
</dbReference>
<dbReference type="PANTHER" id="PTHR14969">
    <property type="entry name" value="SPHINGOSINE-1-PHOSPHATE PHOSPHOHYDROLASE"/>
    <property type="match status" value="1"/>
</dbReference>
<keyword evidence="6 7" id="KW-0472">Membrane</keyword>
<comment type="subcellular location">
    <subcellularLocation>
        <location evidence="1">Cell membrane</location>
        <topology evidence="1">Multi-pass membrane protein</topology>
    </subcellularLocation>
</comment>
<dbReference type="PANTHER" id="PTHR14969:SF62">
    <property type="entry name" value="DECAPRENYLPHOSPHORYL-5-PHOSPHORIBOSE PHOSPHATASE RV3807C-RELATED"/>
    <property type="match status" value="1"/>
</dbReference>
<keyword evidence="4" id="KW-0378">Hydrolase</keyword>
<evidence type="ECO:0000256" key="5">
    <source>
        <dbReference type="ARBA" id="ARBA00022989"/>
    </source>
</evidence>